<accession>A0AC58N4R9</accession>
<evidence type="ECO:0000313" key="2">
    <source>
        <dbReference type="RefSeq" id="XP_073936640.1"/>
    </source>
</evidence>
<proteinExistence type="predicted"/>
<evidence type="ECO:0000313" key="1">
    <source>
        <dbReference type="Proteomes" id="UP001732720"/>
    </source>
</evidence>
<reference evidence="2" key="1">
    <citation type="submission" date="2025-08" db="UniProtKB">
        <authorList>
            <consortium name="RefSeq"/>
        </authorList>
    </citation>
    <scope>IDENTIFICATION</scope>
</reference>
<protein>
    <submittedName>
        <fullName evidence="2">MSL complex subunit 3B-like</fullName>
    </submittedName>
</protein>
<organism evidence="1 2">
    <name type="scientific">Castor canadensis</name>
    <name type="common">American beaver</name>
    <dbReference type="NCBI Taxonomy" id="51338"/>
    <lineage>
        <taxon>Eukaryota</taxon>
        <taxon>Metazoa</taxon>
        <taxon>Chordata</taxon>
        <taxon>Craniata</taxon>
        <taxon>Vertebrata</taxon>
        <taxon>Euteleostomi</taxon>
        <taxon>Mammalia</taxon>
        <taxon>Eutheria</taxon>
        <taxon>Euarchontoglires</taxon>
        <taxon>Glires</taxon>
        <taxon>Rodentia</taxon>
        <taxon>Castorimorpha</taxon>
        <taxon>Castoridae</taxon>
        <taxon>Castor</taxon>
    </lineage>
</organism>
<dbReference type="RefSeq" id="XP_073936640.1">
    <property type="nucleotide sequence ID" value="XM_074080539.1"/>
</dbReference>
<gene>
    <name evidence="2" type="primary">LOC141424972</name>
</gene>
<sequence>MVVALREVYLSQVAGGAGAEHAREALRWDAGAVSSHCHLELCREMVDGLKITFDRTLPLVLLYPCEEAQYRKVASSQVVIVIKERATSTNRRGNTVPQCA</sequence>
<dbReference type="Proteomes" id="UP001732720">
    <property type="component" value="Chromosome 1"/>
</dbReference>
<name>A0AC58N4R9_CASCN</name>
<keyword evidence="1" id="KW-1185">Reference proteome</keyword>